<comment type="caution">
    <text evidence="2">The sequence shown here is derived from an EMBL/GenBank/DDBJ whole genome shotgun (WGS) entry which is preliminary data.</text>
</comment>
<dbReference type="OrthoDB" id="4697328at2"/>
<sequence length="224" mass="25261">MTAPEPADCLAPTPFVDFDHPAVAAFAKEAAGGPGSDRERAVRLYYAIRDGIRYDPYIIDLSVGGLRASRVLELGRGWCVNKAVLLAAACRAIGIPARMGYADVKNHLSTERLRESMGTDVFYYHGYTSIFLNDRWVKATPAFNLSLCEKFKLQPLEFDGTEDSIYHPFDLTGQRHMEYLGFRGEHADVPLDDMLALFEREYPGMKRLDTGDFDRDVERETRNP</sequence>
<dbReference type="InterPro" id="IPR002931">
    <property type="entry name" value="Transglutaminase-like"/>
</dbReference>
<evidence type="ECO:0000259" key="1">
    <source>
        <dbReference type="SMART" id="SM00460"/>
    </source>
</evidence>
<dbReference type="EMBL" id="SOBT01000008">
    <property type="protein sequence ID" value="TDU32136.1"/>
    <property type="molecule type" value="Genomic_DNA"/>
</dbReference>
<keyword evidence="3" id="KW-1185">Reference proteome</keyword>
<dbReference type="RefSeq" id="WP_133880661.1">
    <property type="nucleotide sequence ID" value="NZ_MWIN01000030.1"/>
</dbReference>
<name>A0A4S3JZV7_9GAMM</name>
<dbReference type="AlphaFoldDB" id="A0A4S3JZV7"/>
<dbReference type="SUPFAM" id="SSF54001">
    <property type="entry name" value="Cysteine proteinases"/>
    <property type="match status" value="1"/>
</dbReference>
<reference evidence="2 3" key="1">
    <citation type="submission" date="2019-03" db="EMBL/GenBank/DDBJ databases">
        <title>Genomic Encyclopedia of Type Strains, Phase IV (KMG-IV): sequencing the most valuable type-strain genomes for metagenomic binning, comparative biology and taxonomic classification.</title>
        <authorList>
            <person name="Goeker M."/>
        </authorList>
    </citation>
    <scope>NUCLEOTIDE SEQUENCE [LARGE SCALE GENOMIC DNA]</scope>
    <source>
        <strain evidence="2 3">DSM 26377</strain>
    </source>
</reference>
<evidence type="ECO:0000313" key="3">
    <source>
        <dbReference type="Proteomes" id="UP000295341"/>
    </source>
</evidence>
<feature type="domain" description="Transglutaminase-like" evidence="1">
    <location>
        <begin position="71"/>
        <end position="143"/>
    </location>
</feature>
<dbReference type="PANTHER" id="PTHR33490:SF3">
    <property type="entry name" value="CONSERVED INTEGRAL MEMBRANE PROTEIN"/>
    <property type="match status" value="1"/>
</dbReference>
<evidence type="ECO:0000313" key="2">
    <source>
        <dbReference type="EMBL" id="TDU32136.1"/>
    </source>
</evidence>
<gene>
    <name evidence="2" type="ORF">DFR24_1524</name>
</gene>
<dbReference type="SMART" id="SM00460">
    <property type="entry name" value="TGc"/>
    <property type="match status" value="1"/>
</dbReference>
<dbReference type="Proteomes" id="UP000295341">
    <property type="component" value="Unassembled WGS sequence"/>
</dbReference>
<dbReference type="Gene3D" id="3.10.620.30">
    <property type="match status" value="1"/>
</dbReference>
<proteinExistence type="predicted"/>
<dbReference type="InterPro" id="IPR038765">
    <property type="entry name" value="Papain-like_cys_pep_sf"/>
</dbReference>
<dbReference type="PANTHER" id="PTHR33490">
    <property type="entry name" value="BLR5614 PROTEIN-RELATED"/>
    <property type="match status" value="1"/>
</dbReference>
<accession>A0A4S3JZV7</accession>
<dbReference type="Pfam" id="PF01841">
    <property type="entry name" value="Transglut_core"/>
    <property type="match status" value="1"/>
</dbReference>
<organism evidence="2 3">
    <name type="scientific">Panacagrimonas perspica</name>
    <dbReference type="NCBI Taxonomy" id="381431"/>
    <lineage>
        <taxon>Bacteria</taxon>
        <taxon>Pseudomonadati</taxon>
        <taxon>Pseudomonadota</taxon>
        <taxon>Gammaproteobacteria</taxon>
        <taxon>Nevskiales</taxon>
        <taxon>Nevskiaceae</taxon>
        <taxon>Panacagrimonas</taxon>
    </lineage>
</organism>
<protein>
    <submittedName>
        <fullName evidence="2">Transglutaminase superfamily protein</fullName>
    </submittedName>
</protein>